<name>A0ABZ1DZX0_9RHOB</name>
<evidence type="ECO:0000256" key="1">
    <source>
        <dbReference type="SAM" id="SignalP"/>
    </source>
</evidence>
<keyword evidence="3" id="KW-1185">Reference proteome</keyword>
<organism evidence="2 3">
    <name type="scientific">Thioclava litoralis</name>
    <dbReference type="NCBI Taxonomy" id="3076557"/>
    <lineage>
        <taxon>Bacteria</taxon>
        <taxon>Pseudomonadati</taxon>
        <taxon>Pseudomonadota</taxon>
        <taxon>Alphaproteobacteria</taxon>
        <taxon>Rhodobacterales</taxon>
        <taxon>Paracoccaceae</taxon>
        <taxon>Thioclava</taxon>
    </lineage>
</organism>
<dbReference type="EMBL" id="CP135443">
    <property type="protein sequence ID" value="WRY33405.1"/>
    <property type="molecule type" value="Genomic_DNA"/>
</dbReference>
<evidence type="ECO:0000313" key="2">
    <source>
        <dbReference type="EMBL" id="WRY33405.1"/>
    </source>
</evidence>
<dbReference type="PROSITE" id="PS51257">
    <property type="entry name" value="PROKAR_LIPOPROTEIN"/>
    <property type="match status" value="1"/>
</dbReference>
<feature type="chain" id="PRO_5045741747" evidence="1">
    <location>
        <begin position="20"/>
        <end position="120"/>
    </location>
</feature>
<keyword evidence="1" id="KW-0732">Signal</keyword>
<feature type="signal peptide" evidence="1">
    <location>
        <begin position="1"/>
        <end position="19"/>
    </location>
</feature>
<sequence length="120" mass="13087">MKNILYPFVLISFFAQSCAAEGRKDTLLTCHFDSREVILSQDGADGLLWTDNRDHTTGVMAAWTRNDTSIQITTPLVMDLSVMITLPAMDHIPAGTPAKFTRSGLGLTPTTLDGTCEEPV</sequence>
<evidence type="ECO:0000313" key="3">
    <source>
        <dbReference type="Proteomes" id="UP001623290"/>
    </source>
</evidence>
<gene>
    <name evidence="2" type="ORF">RPE78_12070</name>
</gene>
<proteinExistence type="predicted"/>
<dbReference type="Proteomes" id="UP001623290">
    <property type="component" value="Chromosome"/>
</dbReference>
<protein>
    <submittedName>
        <fullName evidence="2">Uncharacterized protein</fullName>
    </submittedName>
</protein>
<dbReference type="RefSeq" id="WP_406720682.1">
    <property type="nucleotide sequence ID" value="NZ_CP135443.1"/>
</dbReference>
<reference evidence="2 3" key="1">
    <citation type="submission" date="2023-09" db="EMBL/GenBank/DDBJ databases">
        <title>Thioclava shenzhenensis sp. nov., a multidrug resistant bacteria-antagonizing species isolated from coastal seawater.</title>
        <authorList>
            <person name="Long M."/>
        </authorList>
    </citation>
    <scope>NUCLEOTIDE SEQUENCE [LARGE SCALE GENOMIC DNA]</scope>
    <source>
        <strain evidence="2 3">FTW29</strain>
    </source>
</reference>
<accession>A0ABZ1DZX0</accession>